<dbReference type="HAMAP" id="MF_00323">
    <property type="entry name" value="Ferrochelatase"/>
    <property type="match status" value="1"/>
</dbReference>
<evidence type="ECO:0000313" key="10">
    <source>
        <dbReference type="Proteomes" id="UP001589628"/>
    </source>
</evidence>
<dbReference type="PANTHER" id="PTHR11108:SF1">
    <property type="entry name" value="FERROCHELATASE, MITOCHONDRIAL"/>
    <property type="match status" value="1"/>
</dbReference>
<comment type="catalytic activity">
    <reaction evidence="6">
        <text>Fe-coproporphyrin III + 2 H(+) = coproporphyrin III + Fe(2+)</text>
        <dbReference type="Rhea" id="RHEA:49572"/>
        <dbReference type="ChEBI" id="CHEBI:15378"/>
        <dbReference type="ChEBI" id="CHEBI:29033"/>
        <dbReference type="ChEBI" id="CHEBI:68438"/>
        <dbReference type="ChEBI" id="CHEBI:131725"/>
        <dbReference type="EC" id="4.99.1.9"/>
    </reaction>
    <physiologicalReaction direction="right-to-left" evidence="6">
        <dbReference type="Rhea" id="RHEA:49574"/>
    </physiologicalReaction>
</comment>
<evidence type="ECO:0000313" key="9">
    <source>
        <dbReference type="EMBL" id="MFB9884871.1"/>
    </source>
</evidence>
<comment type="similarity">
    <text evidence="1 7 8">Belongs to the ferrochelatase family.</text>
</comment>
<comment type="catalytic activity">
    <reaction evidence="7">
        <text>heme b + 2 H(+) = protoporphyrin IX + Fe(2+)</text>
        <dbReference type="Rhea" id="RHEA:22584"/>
        <dbReference type="ChEBI" id="CHEBI:15378"/>
        <dbReference type="ChEBI" id="CHEBI:29033"/>
        <dbReference type="ChEBI" id="CHEBI:57306"/>
        <dbReference type="ChEBI" id="CHEBI:60344"/>
        <dbReference type="EC" id="4.98.1.1"/>
    </reaction>
</comment>
<dbReference type="InterPro" id="IPR001015">
    <property type="entry name" value="Ferrochelatase"/>
</dbReference>
<dbReference type="CDD" id="cd00419">
    <property type="entry name" value="Ferrochelatase_C"/>
    <property type="match status" value="1"/>
</dbReference>
<reference evidence="9 10" key="1">
    <citation type="submission" date="2024-09" db="EMBL/GenBank/DDBJ databases">
        <authorList>
            <person name="Sun Q."/>
            <person name="Mori K."/>
        </authorList>
    </citation>
    <scope>NUCLEOTIDE SEQUENCE [LARGE SCALE GENOMIC DNA]</scope>
    <source>
        <strain evidence="9 10">ATCC 51285</strain>
    </source>
</reference>
<dbReference type="InterPro" id="IPR033644">
    <property type="entry name" value="Ferrochelatase_C"/>
</dbReference>
<comment type="caution">
    <text evidence="9">The sequence shown here is derived from an EMBL/GenBank/DDBJ whole genome shotgun (WGS) entry which is preliminary data.</text>
</comment>
<dbReference type="Pfam" id="PF00762">
    <property type="entry name" value="Ferrochelatase"/>
    <property type="match status" value="1"/>
</dbReference>
<evidence type="ECO:0000256" key="2">
    <source>
        <dbReference type="ARBA" id="ARBA00023004"/>
    </source>
</evidence>
<organism evidence="9 10">
    <name type="scientific">Balneatrix alpica</name>
    <dbReference type="NCBI Taxonomy" id="75684"/>
    <lineage>
        <taxon>Bacteria</taxon>
        <taxon>Pseudomonadati</taxon>
        <taxon>Pseudomonadota</taxon>
        <taxon>Gammaproteobacteria</taxon>
        <taxon>Oceanospirillales</taxon>
        <taxon>Balneatrichaceae</taxon>
        <taxon>Balneatrix</taxon>
    </lineage>
</organism>
<proteinExistence type="inferred from homology"/>
<dbReference type="Proteomes" id="UP001589628">
    <property type="component" value="Unassembled WGS sequence"/>
</dbReference>
<dbReference type="EMBL" id="JBHLZN010000001">
    <property type="protein sequence ID" value="MFB9884871.1"/>
    <property type="molecule type" value="Genomic_DNA"/>
</dbReference>
<keyword evidence="7" id="KW-0479">Metal-binding</keyword>
<evidence type="ECO:0000256" key="8">
    <source>
        <dbReference type="RuleBase" id="RU004185"/>
    </source>
</evidence>
<evidence type="ECO:0000256" key="6">
    <source>
        <dbReference type="ARBA" id="ARBA00024536"/>
    </source>
</evidence>
<dbReference type="CDD" id="cd03411">
    <property type="entry name" value="Ferrochelatase_N"/>
    <property type="match status" value="1"/>
</dbReference>
<name>A0ABV5Z6H3_9GAMM</name>
<dbReference type="Gene3D" id="3.40.50.1400">
    <property type="match status" value="2"/>
</dbReference>
<sequence>MPTYQGMTQFAHERGGKTVVLLLNLGTPDAPDTPSVRRYLAEFLSDPRIVEMPRWLWKIILHGVILRIRPSRSAHAYQQVWTEQGSPLLTISRQQQQALQARLGEGVQVELAMRYGQPSMQGVMDKLVQQGVERLLVLPLYPQYSGTTTGSTFDRLGQLLQRWRWVPQLHFINSYHDHPLYIEALAGSVEAHEQAEGKPDKWLLSFHGTPKRYHRQGDPYYCFCHVTAKALAARMGWQEHQYQLCFQSRFGREEWLKPYTDETLKTLPGQGVKRVATLSPGFSADCLETLEEMAVENREVFLQAGGEEYHYVPALNDSAAHIDLMEALLQPYLAS</sequence>
<dbReference type="RefSeq" id="WP_027313489.1">
    <property type="nucleotide sequence ID" value="NZ_JAUESS010000002.1"/>
</dbReference>
<comment type="function">
    <text evidence="7">Catalyzes the ferrous insertion into protoporphyrin IX.</text>
</comment>
<keyword evidence="2 7" id="KW-0408">Iron</keyword>
<dbReference type="NCBIfam" id="TIGR00109">
    <property type="entry name" value="hemH"/>
    <property type="match status" value="1"/>
</dbReference>
<evidence type="ECO:0000256" key="1">
    <source>
        <dbReference type="ARBA" id="ARBA00007718"/>
    </source>
</evidence>
<keyword evidence="3 7" id="KW-0350">Heme biosynthesis</keyword>
<evidence type="ECO:0000256" key="7">
    <source>
        <dbReference type="HAMAP-Rule" id="MF_00323"/>
    </source>
</evidence>
<keyword evidence="7" id="KW-0963">Cytoplasm</keyword>
<keyword evidence="10" id="KW-1185">Reference proteome</keyword>
<feature type="binding site" evidence="7">
    <location>
        <position position="207"/>
    </location>
    <ligand>
        <name>Fe(2+)</name>
        <dbReference type="ChEBI" id="CHEBI:29033"/>
    </ligand>
</feature>
<gene>
    <name evidence="7 9" type="primary">hemH</name>
    <name evidence="9" type="ORF">ACFFLH_00385</name>
</gene>
<comment type="pathway">
    <text evidence="7">Porphyrin-containing compound metabolism; protoheme biosynthesis; protoheme from protoporphyrin-IX: step 1/1.</text>
</comment>
<dbReference type="EC" id="4.98.1.1" evidence="7"/>
<keyword evidence="5 7" id="KW-0627">Porphyrin biosynthesis</keyword>
<evidence type="ECO:0000256" key="4">
    <source>
        <dbReference type="ARBA" id="ARBA00023239"/>
    </source>
</evidence>
<feature type="binding site" evidence="7">
    <location>
        <position position="288"/>
    </location>
    <ligand>
        <name>Fe(2+)</name>
        <dbReference type="ChEBI" id="CHEBI:29033"/>
    </ligand>
</feature>
<protein>
    <recommendedName>
        <fullName evidence="7">Ferrochelatase</fullName>
        <ecNumber evidence="7">4.98.1.1</ecNumber>
    </recommendedName>
    <alternativeName>
        <fullName evidence="7">Heme synthase</fullName>
    </alternativeName>
    <alternativeName>
        <fullName evidence="7">Protoheme ferro-lyase</fullName>
    </alternativeName>
</protein>
<evidence type="ECO:0000256" key="3">
    <source>
        <dbReference type="ARBA" id="ARBA00023133"/>
    </source>
</evidence>
<comment type="subcellular location">
    <subcellularLocation>
        <location evidence="7">Cytoplasm</location>
    </subcellularLocation>
</comment>
<evidence type="ECO:0000256" key="5">
    <source>
        <dbReference type="ARBA" id="ARBA00023244"/>
    </source>
</evidence>
<dbReference type="SUPFAM" id="SSF53800">
    <property type="entry name" value="Chelatase"/>
    <property type="match status" value="1"/>
</dbReference>
<keyword evidence="4 7" id="KW-0456">Lyase</keyword>
<accession>A0ABV5Z6H3</accession>
<dbReference type="PANTHER" id="PTHR11108">
    <property type="entry name" value="FERROCHELATASE"/>
    <property type="match status" value="1"/>
</dbReference>
<dbReference type="InterPro" id="IPR033659">
    <property type="entry name" value="Ferrochelatase_N"/>
</dbReference>